<keyword evidence="2" id="KW-1185">Reference proteome</keyword>
<name>A0ABS4QLV5_9NOCA</name>
<sequence>MVPLLVRSFYMERLPYIDEHSRVVDANRDRAWKAVLRVICKDPHDPSTVPGGFALAAAEEPARLVLRGRHWFSTYELIFLLDEEGRNRTRVRAQSWAKFPGPHGKIYRALVIGTGGHKLVMRRMMRRIDAAA</sequence>
<organism evidence="1 2">
    <name type="scientific">Nocardia goodfellowii</name>
    <dbReference type="NCBI Taxonomy" id="882446"/>
    <lineage>
        <taxon>Bacteria</taxon>
        <taxon>Bacillati</taxon>
        <taxon>Actinomycetota</taxon>
        <taxon>Actinomycetes</taxon>
        <taxon>Mycobacteriales</taxon>
        <taxon>Nocardiaceae</taxon>
        <taxon>Nocardia</taxon>
    </lineage>
</organism>
<dbReference type="Proteomes" id="UP001519325">
    <property type="component" value="Unassembled WGS sequence"/>
</dbReference>
<protein>
    <recommendedName>
        <fullName evidence="3">DUF2867 domain-containing protein</fullName>
    </recommendedName>
</protein>
<evidence type="ECO:0000313" key="2">
    <source>
        <dbReference type="Proteomes" id="UP001519325"/>
    </source>
</evidence>
<evidence type="ECO:0000313" key="1">
    <source>
        <dbReference type="EMBL" id="MBP2192692.1"/>
    </source>
</evidence>
<proteinExistence type="predicted"/>
<comment type="caution">
    <text evidence="1">The sequence shown here is derived from an EMBL/GenBank/DDBJ whole genome shotgun (WGS) entry which is preliminary data.</text>
</comment>
<gene>
    <name evidence="1" type="ORF">BJ987_005593</name>
</gene>
<dbReference type="EMBL" id="JAGGMR010000001">
    <property type="protein sequence ID" value="MBP2192692.1"/>
    <property type="molecule type" value="Genomic_DNA"/>
</dbReference>
<dbReference type="RefSeq" id="WP_372446896.1">
    <property type="nucleotide sequence ID" value="NZ_JAGGMR010000001.1"/>
</dbReference>
<evidence type="ECO:0008006" key="3">
    <source>
        <dbReference type="Google" id="ProtNLM"/>
    </source>
</evidence>
<reference evidence="1 2" key="1">
    <citation type="submission" date="2021-03" db="EMBL/GenBank/DDBJ databases">
        <title>Sequencing the genomes of 1000 actinobacteria strains.</title>
        <authorList>
            <person name="Klenk H.-P."/>
        </authorList>
    </citation>
    <scope>NUCLEOTIDE SEQUENCE [LARGE SCALE GENOMIC DNA]</scope>
    <source>
        <strain evidence="1 2">DSM 45516</strain>
    </source>
</reference>
<accession>A0ABS4QLV5</accession>
<dbReference type="SUPFAM" id="SSF55961">
    <property type="entry name" value="Bet v1-like"/>
    <property type="match status" value="1"/>
</dbReference>